<evidence type="ECO:0000256" key="1">
    <source>
        <dbReference type="SAM" id="MobiDB-lite"/>
    </source>
</evidence>
<evidence type="ECO:0000313" key="4">
    <source>
        <dbReference type="Proteomes" id="UP000588068"/>
    </source>
</evidence>
<feature type="transmembrane region" description="Helical" evidence="2">
    <location>
        <begin position="47"/>
        <end position="67"/>
    </location>
</feature>
<reference evidence="3 4" key="1">
    <citation type="submission" date="2020-08" db="EMBL/GenBank/DDBJ databases">
        <title>Genomic Encyclopedia of Type Strains, Phase IV (KMG-IV): sequencing the most valuable type-strain genomes for metagenomic binning, comparative biology and taxonomic classification.</title>
        <authorList>
            <person name="Goeker M."/>
        </authorList>
    </citation>
    <scope>NUCLEOTIDE SEQUENCE [LARGE SCALE GENOMIC DNA]</scope>
    <source>
        <strain evidence="3 4">DSM 26723</strain>
    </source>
</reference>
<proteinExistence type="predicted"/>
<organism evidence="3 4">
    <name type="scientific">Povalibacter uvarum</name>
    <dbReference type="NCBI Taxonomy" id="732238"/>
    <lineage>
        <taxon>Bacteria</taxon>
        <taxon>Pseudomonadati</taxon>
        <taxon>Pseudomonadota</taxon>
        <taxon>Gammaproteobacteria</taxon>
        <taxon>Steroidobacterales</taxon>
        <taxon>Steroidobacteraceae</taxon>
        <taxon>Povalibacter</taxon>
    </lineage>
</organism>
<name>A0A841HQJ7_9GAMM</name>
<feature type="transmembrane region" description="Helical" evidence="2">
    <location>
        <begin position="12"/>
        <end position="35"/>
    </location>
</feature>
<dbReference type="EMBL" id="JACHHZ010000005">
    <property type="protein sequence ID" value="MBB6095487.1"/>
    <property type="molecule type" value="Genomic_DNA"/>
</dbReference>
<evidence type="ECO:0000256" key="2">
    <source>
        <dbReference type="SAM" id="Phobius"/>
    </source>
</evidence>
<comment type="caution">
    <text evidence="3">The sequence shown here is derived from an EMBL/GenBank/DDBJ whole genome shotgun (WGS) entry which is preliminary data.</text>
</comment>
<protein>
    <submittedName>
        <fullName evidence="3">Uncharacterized protein</fullName>
    </submittedName>
</protein>
<evidence type="ECO:0000313" key="3">
    <source>
        <dbReference type="EMBL" id="MBB6095487.1"/>
    </source>
</evidence>
<dbReference type="Proteomes" id="UP000588068">
    <property type="component" value="Unassembled WGS sequence"/>
</dbReference>
<dbReference type="AlphaFoldDB" id="A0A841HQJ7"/>
<keyword evidence="4" id="KW-1185">Reference proteome</keyword>
<sequence length="121" mass="13823">MNMSSWWKKGIGIVGIITLAGAVIGGAVMLLWNWLAPPVLGLETITFWQALGLFVLGRILFGGLRGFGHRHHHRRHRLHDRWRHMTPQERETFSRGLRNNCRWGRHASHRGNPDSSQTNSA</sequence>
<accession>A0A841HQJ7</accession>
<keyword evidence="2" id="KW-0812">Transmembrane</keyword>
<dbReference type="RefSeq" id="WP_221304373.1">
    <property type="nucleotide sequence ID" value="NZ_JACHHZ010000005.1"/>
</dbReference>
<gene>
    <name evidence="3" type="ORF">HNQ60_004377</name>
</gene>
<keyword evidence="2" id="KW-1133">Transmembrane helix</keyword>
<feature type="region of interest" description="Disordered" evidence="1">
    <location>
        <begin position="102"/>
        <end position="121"/>
    </location>
</feature>
<keyword evidence="2" id="KW-0472">Membrane</keyword>